<dbReference type="Proteomes" id="UP000787635">
    <property type="component" value="Unassembled WGS sequence"/>
</dbReference>
<dbReference type="InterPro" id="IPR014729">
    <property type="entry name" value="Rossmann-like_a/b/a_fold"/>
</dbReference>
<dbReference type="Pfam" id="PF02698">
    <property type="entry name" value="DUF218"/>
    <property type="match status" value="1"/>
</dbReference>
<proteinExistence type="predicted"/>
<gene>
    <name evidence="3" type="ORF">HEQ75_12810</name>
</gene>
<name>A0ABX1E4U5_9PROT</name>
<dbReference type="Gene3D" id="3.40.50.620">
    <property type="entry name" value="HUPs"/>
    <property type="match status" value="1"/>
</dbReference>
<reference evidence="3 4" key="1">
    <citation type="submission" date="2020-03" db="EMBL/GenBank/DDBJ databases">
        <title>Roseomonas selenitidurans sp. nov. isolated from urban soil.</title>
        <authorList>
            <person name="Liu H."/>
        </authorList>
    </citation>
    <scope>NUCLEOTIDE SEQUENCE [LARGE SCALE GENOMIC DNA]</scope>
    <source>
        <strain evidence="3 4">BU-1</strain>
    </source>
</reference>
<dbReference type="PANTHER" id="PTHR30336">
    <property type="entry name" value="INNER MEMBRANE PROTEIN, PROBABLE PERMEASE"/>
    <property type="match status" value="1"/>
</dbReference>
<protein>
    <submittedName>
        <fullName evidence="3">YdcF family protein</fullName>
    </submittedName>
</protein>
<dbReference type="PANTHER" id="PTHR30336:SF4">
    <property type="entry name" value="ENVELOPE BIOGENESIS FACTOR ELYC"/>
    <property type="match status" value="1"/>
</dbReference>
<feature type="domain" description="DUF218" evidence="2">
    <location>
        <begin position="69"/>
        <end position="229"/>
    </location>
</feature>
<dbReference type="CDD" id="cd06259">
    <property type="entry name" value="YdcF-like"/>
    <property type="match status" value="1"/>
</dbReference>
<accession>A0ABX1E4U5</accession>
<dbReference type="RefSeq" id="WP_168031064.1">
    <property type="nucleotide sequence ID" value="NZ_JAAVNE010000018.1"/>
</dbReference>
<evidence type="ECO:0000313" key="3">
    <source>
        <dbReference type="EMBL" id="NKC31740.1"/>
    </source>
</evidence>
<keyword evidence="1" id="KW-0472">Membrane</keyword>
<comment type="caution">
    <text evidence="3">The sequence shown here is derived from an EMBL/GenBank/DDBJ whole genome shotgun (WGS) entry which is preliminary data.</text>
</comment>
<feature type="transmembrane region" description="Helical" evidence="1">
    <location>
        <begin position="29"/>
        <end position="49"/>
    </location>
</feature>
<evidence type="ECO:0000259" key="2">
    <source>
        <dbReference type="Pfam" id="PF02698"/>
    </source>
</evidence>
<dbReference type="EMBL" id="JAAVNE010000018">
    <property type="protein sequence ID" value="NKC31740.1"/>
    <property type="molecule type" value="Genomic_DNA"/>
</dbReference>
<sequence length="240" mass="25710">MSRTLLAELLLPPTGLALAALLALLLPRIGRALAACLLVLLLLLGMPVVSQPLLASLDPPRPAAAAAAQAIVILSGDIIRNPPAAPQPGPLTLDRLRAGAALARESGLPVLLTGGLLPPATTSLAAMMARSLRDDFRLAPRWLEEASRNTWENAALSAPLLHEAGIARVLVVTHAWHMRRALLAFRRAGLDPIAAPVRPSPWPDWTLGAFVPRASGWRDSYFALHEWLGLAYYRLWATST</sequence>
<dbReference type="InterPro" id="IPR051599">
    <property type="entry name" value="Cell_Envelope_Assoc"/>
</dbReference>
<evidence type="ECO:0000313" key="4">
    <source>
        <dbReference type="Proteomes" id="UP000787635"/>
    </source>
</evidence>
<organism evidence="3 4">
    <name type="scientific">Falsiroseomonas selenitidurans</name>
    <dbReference type="NCBI Taxonomy" id="2716335"/>
    <lineage>
        <taxon>Bacteria</taxon>
        <taxon>Pseudomonadati</taxon>
        <taxon>Pseudomonadota</taxon>
        <taxon>Alphaproteobacteria</taxon>
        <taxon>Acetobacterales</taxon>
        <taxon>Roseomonadaceae</taxon>
        <taxon>Falsiroseomonas</taxon>
    </lineage>
</organism>
<keyword evidence="4" id="KW-1185">Reference proteome</keyword>
<evidence type="ECO:0000256" key="1">
    <source>
        <dbReference type="SAM" id="Phobius"/>
    </source>
</evidence>
<keyword evidence="1" id="KW-0812">Transmembrane</keyword>
<keyword evidence="1" id="KW-1133">Transmembrane helix</keyword>
<dbReference type="InterPro" id="IPR003848">
    <property type="entry name" value="DUF218"/>
</dbReference>